<evidence type="ECO:0000259" key="2">
    <source>
        <dbReference type="Pfam" id="PF02591"/>
    </source>
</evidence>
<dbReference type="RefSeq" id="WP_016456500.1">
    <property type="nucleotide sequence ID" value="NZ_KE150269.1"/>
</dbReference>
<dbReference type="Pfam" id="PF24481">
    <property type="entry name" value="CT398_CC"/>
    <property type="match status" value="1"/>
</dbReference>
<dbReference type="Gene3D" id="1.10.287.1490">
    <property type="match status" value="1"/>
</dbReference>
<reference evidence="4 5" key="1">
    <citation type="submission" date="2013-04" db="EMBL/GenBank/DDBJ databases">
        <title>The Genome Sequence of Propionimicrobium lymphophilum ACS-093-V-SCH5.</title>
        <authorList>
            <consortium name="The Broad Institute Genomics Platform"/>
            <person name="Earl A."/>
            <person name="Ward D."/>
            <person name="Feldgarden M."/>
            <person name="Gevers D."/>
            <person name="Saerens B."/>
            <person name="Vaneechoutte M."/>
            <person name="Walker B."/>
            <person name="Young S."/>
            <person name="Zeng Q."/>
            <person name="Gargeya S."/>
            <person name="Fitzgerald M."/>
            <person name="Haas B."/>
            <person name="Abouelleil A."/>
            <person name="Allen A.W."/>
            <person name="Alvarado L."/>
            <person name="Arachchi H.M."/>
            <person name="Berlin A.M."/>
            <person name="Chapman S.B."/>
            <person name="Gainer-Dewar J."/>
            <person name="Goldberg J."/>
            <person name="Griggs A."/>
            <person name="Gujja S."/>
            <person name="Hansen M."/>
            <person name="Howarth C."/>
            <person name="Imamovic A."/>
            <person name="Ireland A."/>
            <person name="Larimer J."/>
            <person name="McCowan C."/>
            <person name="Murphy C."/>
            <person name="Pearson M."/>
            <person name="Poon T.W."/>
            <person name="Priest M."/>
            <person name="Roberts A."/>
            <person name="Saif S."/>
            <person name="Shea T."/>
            <person name="Sisk P."/>
            <person name="Sykes S."/>
            <person name="Wortman J."/>
            <person name="Nusbaum C."/>
            <person name="Birren B."/>
        </authorList>
    </citation>
    <scope>NUCLEOTIDE SEQUENCE [LARGE SCALE GENOMIC DNA]</scope>
    <source>
        <strain evidence="4 5">ACS-093-V-SCH5</strain>
    </source>
</reference>
<dbReference type="Proteomes" id="UP000014417">
    <property type="component" value="Unassembled WGS sequence"/>
</dbReference>
<gene>
    <name evidence="4" type="ORF">HMPREF9306_01689</name>
</gene>
<dbReference type="STRING" id="883161.HMPREF9306_01689"/>
<feature type="domain" description="CT398-like coiled coil hairpin" evidence="3">
    <location>
        <begin position="14"/>
        <end position="190"/>
    </location>
</feature>
<keyword evidence="1" id="KW-0175">Coiled coil</keyword>
<evidence type="ECO:0000259" key="3">
    <source>
        <dbReference type="Pfam" id="PF24481"/>
    </source>
</evidence>
<evidence type="ECO:0000313" key="5">
    <source>
        <dbReference type="Proteomes" id="UP000014417"/>
    </source>
</evidence>
<name>S2W189_9ACTN</name>
<sequence length="238" mass="26832">MQAEPRHQRVLLDLAKLDTEAAQLQHRKRTLPVLKELSELAGERKKLLEEVVVADTKASDTKMILDRVDEDLEPAKARLKRNDELAHTNLPHKQIQAILDESEHLKGRIAELEEQHLSAEIDAEEASEKAAALAKQRVDIETKMKELIVERDEQGKQIDADYKANRDERAQTAKAIPEALLNVYNKISQRNIYGAAPYNSGRCGGCGLELDATDKKRAQEASPETVLRCEECSRILVR</sequence>
<accession>S2W189</accession>
<evidence type="ECO:0000256" key="1">
    <source>
        <dbReference type="SAM" id="Coils"/>
    </source>
</evidence>
<dbReference type="InterPro" id="IPR056003">
    <property type="entry name" value="CT398_CC_hairpin"/>
</dbReference>
<feature type="domain" description="C4-type zinc ribbon" evidence="2">
    <location>
        <begin position="202"/>
        <end position="236"/>
    </location>
</feature>
<evidence type="ECO:0000313" key="4">
    <source>
        <dbReference type="EMBL" id="EPD32125.1"/>
    </source>
</evidence>
<dbReference type="HOGENOM" id="CLU_073076_0_0_11"/>
<dbReference type="PATRIC" id="fig|883161.3.peg.1675"/>
<protein>
    <submittedName>
        <fullName evidence="4">Uncharacterized protein</fullName>
    </submittedName>
</protein>
<organism evidence="4 5">
    <name type="scientific">Propionimicrobium lymphophilum ACS-093-V-SCH5</name>
    <dbReference type="NCBI Taxonomy" id="883161"/>
    <lineage>
        <taxon>Bacteria</taxon>
        <taxon>Bacillati</taxon>
        <taxon>Actinomycetota</taxon>
        <taxon>Actinomycetes</taxon>
        <taxon>Propionibacteriales</taxon>
        <taxon>Propionibacteriaceae</taxon>
        <taxon>Propionimicrobium</taxon>
    </lineage>
</organism>
<proteinExistence type="predicted"/>
<dbReference type="OrthoDB" id="9784388at2"/>
<comment type="caution">
    <text evidence="4">The sequence shown here is derived from an EMBL/GenBank/DDBJ whole genome shotgun (WGS) entry which is preliminary data.</text>
</comment>
<dbReference type="Pfam" id="PF02591">
    <property type="entry name" value="Zn_ribbon_9"/>
    <property type="match status" value="1"/>
</dbReference>
<feature type="coiled-coil region" evidence="1">
    <location>
        <begin position="95"/>
        <end position="143"/>
    </location>
</feature>
<keyword evidence="5" id="KW-1185">Reference proteome</keyword>
<dbReference type="AlphaFoldDB" id="S2W189"/>
<dbReference type="InterPro" id="IPR003743">
    <property type="entry name" value="Zf-RING_7"/>
</dbReference>
<dbReference type="EMBL" id="AGZR01000009">
    <property type="protein sequence ID" value="EPD32125.1"/>
    <property type="molecule type" value="Genomic_DNA"/>
</dbReference>